<comment type="similarity">
    <text evidence="1">Belongs to the peptidase C40 family.</text>
</comment>
<dbReference type="RefSeq" id="WP_082306479.1">
    <property type="nucleotide sequence ID" value="NZ_DF970162.1"/>
</dbReference>
<evidence type="ECO:0000313" key="8">
    <source>
        <dbReference type="EMBL" id="GAP65592.1"/>
    </source>
</evidence>
<keyword evidence="2" id="KW-0645">Protease</keyword>
<feature type="domain" description="NlpC/P60" evidence="6">
    <location>
        <begin position="63"/>
        <end position="187"/>
    </location>
</feature>
<dbReference type="PROSITE" id="PS50890">
    <property type="entry name" value="PUA"/>
    <property type="match status" value="1"/>
</dbReference>
<evidence type="ECO:0000256" key="4">
    <source>
        <dbReference type="ARBA" id="ARBA00022807"/>
    </source>
</evidence>
<dbReference type="GO" id="GO:0008234">
    <property type="term" value="F:cysteine-type peptidase activity"/>
    <property type="evidence" value="ECO:0007669"/>
    <property type="project" value="UniProtKB-KW"/>
</dbReference>
<dbReference type="SUPFAM" id="SSF54001">
    <property type="entry name" value="Cysteine proteinases"/>
    <property type="match status" value="1"/>
</dbReference>
<dbReference type="OrthoDB" id="9807055at2"/>
<feature type="chain" id="PRO_5007414594" evidence="5">
    <location>
        <begin position="25"/>
        <end position="192"/>
    </location>
</feature>
<dbReference type="STRING" id="1475481.GCA_000953855_00894"/>
<evidence type="ECO:0000313" key="9">
    <source>
        <dbReference type="Proteomes" id="UP000253740"/>
    </source>
</evidence>
<dbReference type="PANTHER" id="PTHR47053:SF1">
    <property type="entry name" value="MUREIN DD-ENDOPEPTIDASE MEPH-RELATED"/>
    <property type="match status" value="1"/>
</dbReference>
<dbReference type="InterPro" id="IPR000064">
    <property type="entry name" value="NLP_P60_dom"/>
</dbReference>
<evidence type="ECO:0000259" key="6">
    <source>
        <dbReference type="PROSITE" id="PS51935"/>
    </source>
</evidence>
<proteinExistence type="inferred from homology"/>
<dbReference type="Pfam" id="PF00877">
    <property type="entry name" value="NLPC_P60"/>
    <property type="match status" value="1"/>
</dbReference>
<keyword evidence="9" id="KW-1185">Reference proteome</keyword>
<dbReference type="PROSITE" id="PS51935">
    <property type="entry name" value="NLPC_P60"/>
    <property type="match status" value="1"/>
</dbReference>
<reference evidence="8" key="2">
    <citation type="submission" date="2015-08" db="EMBL/GenBank/DDBJ databases">
        <title>Complete DNA Sequence of Pseudomonas syringae pv. actinidiae, the Causal Agent of Kiwifruit Canker Disease.</title>
        <authorList>
            <person name="Rikkerink E.H.A."/>
            <person name="Fineran P.C."/>
        </authorList>
    </citation>
    <scope>NUCLEOTIDE SEQUENCE</scope>
    <source>
        <strain evidence="8">SkMP5</strain>
    </source>
</reference>
<dbReference type="AlphaFoldDB" id="A0A0K8QMD8"/>
<dbReference type="PANTHER" id="PTHR47053">
    <property type="entry name" value="MUREIN DD-ENDOPEPTIDASE MEPH-RELATED"/>
    <property type="match status" value="1"/>
</dbReference>
<evidence type="ECO:0000313" key="7">
    <source>
        <dbReference type="EMBL" id="GAN44991.1"/>
    </source>
</evidence>
<accession>A0A0K8QMD8</accession>
<evidence type="ECO:0000256" key="1">
    <source>
        <dbReference type="ARBA" id="ARBA00007074"/>
    </source>
</evidence>
<gene>
    <name evidence="7" type="ORF">MBSD_1529</name>
    <name evidence="8" type="ORF">MBSD_n0882</name>
</gene>
<organism evidence="8">
    <name type="scientific">Mizugakiibacter sediminis</name>
    <dbReference type="NCBI Taxonomy" id="1475481"/>
    <lineage>
        <taxon>Bacteria</taxon>
        <taxon>Pseudomonadati</taxon>
        <taxon>Pseudomonadota</taxon>
        <taxon>Gammaproteobacteria</taxon>
        <taxon>Lysobacterales</taxon>
        <taxon>Rhodanobacteraceae</taxon>
        <taxon>Mizugakiibacter</taxon>
    </lineage>
</organism>
<dbReference type="Gene3D" id="3.90.1720.10">
    <property type="entry name" value="endopeptidase domain like (from Nostoc punctiforme)"/>
    <property type="match status" value="1"/>
</dbReference>
<dbReference type="HOGENOM" id="CLU_016043_7_0_6"/>
<dbReference type="InterPro" id="IPR051202">
    <property type="entry name" value="Peptidase_C40"/>
</dbReference>
<keyword evidence="5" id="KW-0732">Signal</keyword>
<evidence type="ECO:0000256" key="5">
    <source>
        <dbReference type="SAM" id="SignalP"/>
    </source>
</evidence>
<evidence type="ECO:0000256" key="2">
    <source>
        <dbReference type="ARBA" id="ARBA00022670"/>
    </source>
</evidence>
<dbReference type="EMBL" id="DF970162">
    <property type="protein sequence ID" value="GAP65592.1"/>
    <property type="molecule type" value="Genomic_DNA"/>
</dbReference>
<feature type="signal peptide" evidence="5">
    <location>
        <begin position="1"/>
        <end position="24"/>
    </location>
</feature>
<reference evidence="7" key="1">
    <citation type="submission" date="2015-03" db="EMBL/GenBank/DDBJ databases">
        <title>Draft genome sequence of Mizugakiibacter sediminis skMP5.</title>
        <authorList>
            <person name="Watanabe T."/>
            <person name="Kojima H."/>
            <person name="Fukui M."/>
        </authorList>
    </citation>
    <scope>NUCLEOTIDE SEQUENCE</scope>
    <source>
        <strain evidence="7">SkMP5</strain>
    </source>
</reference>
<name>A0A0K8QMD8_9GAMM</name>
<keyword evidence="4" id="KW-0788">Thiol protease</keyword>
<protein>
    <submittedName>
        <fullName evidence="7 8">Hydrolase</fullName>
    </submittedName>
</protein>
<dbReference type="Proteomes" id="UP000253740">
    <property type="component" value="Unassembled WGS sequence"/>
</dbReference>
<dbReference type="EMBL" id="DF952379">
    <property type="protein sequence ID" value="GAN44991.1"/>
    <property type="molecule type" value="Genomic_DNA"/>
</dbReference>
<sequence length="192" mass="20359">MAGGRIGVCACIVWLVLGAMPAGAANAADAMIVPFFPADTAVAAPAAPAAAATPAADAAADGSADVERLISAAMQQRDVRYRFGGRDPATGFDCSGFVHYVFAQALGLDLPPNSAAQFRVGERVARDAMRAGDLVFFRNARGRIVHVGIYLDDGRFIHSPSRGERVRVDRLDERYWARRFAGARRLDALAPG</sequence>
<dbReference type="InterPro" id="IPR038765">
    <property type="entry name" value="Papain-like_cys_pep_sf"/>
</dbReference>
<evidence type="ECO:0000256" key="3">
    <source>
        <dbReference type="ARBA" id="ARBA00022801"/>
    </source>
</evidence>
<keyword evidence="3 8" id="KW-0378">Hydrolase</keyword>
<dbReference type="GO" id="GO:0006508">
    <property type="term" value="P:proteolysis"/>
    <property type="evidence" value="ECO:0007669"/>
    <property type="project" value="UniProtKB-KW"/>
</dbReference>